<feature type="coiled-coil region" evidence="1">
    <location>
        <begin position="144"/>
        <end position="180"/>
    </location>
</feature>
<accession>A0A317UWF0</accession>
<dbReference type="RefSeq" id="XP_025394600.1">
    <property type="nucleotide sequence ID" value="XM_025548399.1"/>
</dbReference>
<feature type="region of interest" description="Disordered" evidence="2">
    <location>
        <begin position="14"/>
        <end position="90"/>
    </location>
</feature>
<reference evidence="3 4" key="1">
    <citation type="submission" date="2016-12" db="EMBL/GenBank/DDBJ databases">
        <title>The genomes of Aspergillus section Nigri reveals drivers in fungal speciation.</title>
        <authorList>
            <consortium name="DOE Joint Genome Institute"/>
            <person name="Vesth T.C."/>
            <person name="Nybo J."/>
            <person name="Theobald S."/>
            <person name="Brandl J."/>
            <person name="Frisvad J.C."/>
            <person name="Nielsen K.F."/>
            <person name="Lyhne E.K."/>
            <person name="Kogle M.E."/>
            <person name="Kuo A."/>
            <person name="Riley R."/>
            <person name="Clum A."/>
            <person name="Nolan M."/>
            <person name="Lipzen A."/>
            <person name="Salamov A."/>
            <person name="Henrissat B."/>
            <person name="Wiebenga A."/>
            <person name="De Vries R.P."/>
            <person name="Grigoriev I.V."/>
            <person name="Mortensen U.H."/>
            <person name="Andersen M.R."/>
            <person name="Baker S.E."/>
        </authorList>
    </citation>
    <scope>NUCLEOTIDE SEQUENCE [LARGE SCALE GENOMIC DNA]</scope>
    <source>
        <strain evidence="3 4">CBS 117.55</strain>
    </source>
</reference>
<dbReference type="AlphaFoldDB" id="A0A317UWF0"/>
<evidence type="ECO:0000313" key="3">
    <source>
        <dbReference type="EMBL" id="PWY65711.1"/>
    </source>
</evidence>
<proteinExistence type="predicted"/>
<organism evidence="3 4">
    <name type="scientific">Aspergillus heteromorphus CBS 117.55</name>
    <dbReference type="NCBI Taxonomy" id="1448321"/>
    <lineage>
        <taxon>Eukaryota</taxon>
        <taxon>Fungi</taxon>
        <taxon>Dikarya</taxon>
        <taxon>Ascomycota</taxon>
        <taxon>Pezizomycotina</taxon>
        <taxon>Eurotiomycetes</taxon>
        <taxon>Eurotiomycetidae</taxon>
        <taxon>Eurotiales</taxon>
        <taxon>Aspergillaceae</taxon>
        <taxon>Aspergillus</taxon>
        <taxon>Aspergillus subgen. Circumdati</taxon>
    </lineage>
</organism>
<comment type="caution">
    <text evidence="3">The sequence shown here is derived from an EMBL/GenBank/DDBJ whole genome shotgun (WGS) entry which is preliminary data.</text>
</comment>
<feature type="compositionally biased region" description="Low complexity" evidence="2">
    <location>
        <begin position="61"/>
        <end position="70"/>
    </location>
</feature>
<gene>
    <name evidence="3" type="ORF">BO70DRAFT_433299</name>
</gene>
<protein>
    <submittedName>
        <fullName evidence="3">Uncharacterized protein</fullName>
    </submittedName>
</protein>
<dbReference type="VEuPathDB" id="FungiDB:BO70DRAFT_433299"/>
<sequence length="323" mass="36635">MEYLLQAAVNHIDDNLGLQGETPTPTPTTSNPPSTTRARNQNGNTHAHHSRGNAPTPPSTLPSQTTIHASTNKENEESNEETNPSPQNLNRTHYKTLLERRAQALAEAVLTAQMAHSERVKAAILHAELVQAQMAHAELVQARVRQAKRELAGKARAKMEMELEKRRRELRQCVEKAGDEVELLLFEKDKEQEEVLGRIKKLREELLVMVKAEKMFEGRKVMGLKGKTKVWVTWEREVRTEEWVDAQSEIQDEFEGEMMSQTQTRTEIEDLQETKASPVEEAWEEVDIPLLCPDKKLHCSGECDCFAGERAKEVVPKEKCVVC</sequence>
<dbReference type="Proteomes" id="UP000247233">
    <property type="component" value="Unassembled WGS sequence"/>
</dbReference>
<evidence type="ECO:0000256" key="2">
    <source>
        <dbReference type="SAM" id="MobiDB-lite"/>
    </source>
</evidence>
<name>A0A317UWF0_9EURO</name>
<evidence type="ECO:0000313" key="4">
    <source>
        <dbReference type="Proteomes" id="UP000247233"/>
    </source>
</evidence>
<dbReference type="EMBL" id="MSFL01000049">
    <property type="protein sequence ID" value="PWY65711.1"/>
    <property type="molecule type" value="Genomic_DNA"/>
</dbReference>
<dbReference type="GeneID" id="37070636"/>
<keyword evidence="4" id="KW-1185">Reference proteome</keyword>
<evidence type="ECO:0000256" key="1">
    <source>
        <dbReference type="SAM" id="Coils"/>
    </source>
</evidence>
<keyword evidence="1" id="KW-0175">Coiled coil</keyword>
<feature type="compositionally biased region" description="Low complexity" evidence="2">
    <location>
        <begin position="27"/>
        <end position="36"/>
    </location>
</feature>